<organism evidence="2 3">
    <name type="scientific">Glaciimonas soli</name>
    <dbReference type="NCBI Taxonomy" id="2590999"/>
    <lineage>
        <taxon>Bacteria</taxon>
        <taxon>Pseudomonadati</taxon>
        <taxon>Pseudomonadota</taxon>
        <taxon>Betaproteobacteria</taxon>
        <taxon>Burkholderiales</taxon>
        <taxon>Oxalobacteraceae</taxon>
        <taxon>Glaciimonas</taxon>
    </lineage>
</organism>
<reference evidence="2 3" key="1">
    <citation type="submission" date="2019-10" db="EMBL/GenBank/DDBJ databases">
        <title>Glaciimonas soli sp. nov., a psychrophilic bacterium isolated from the forest soil of a high elevation mountain in Taiwan.</title>
        <authorList>
            <person name="Wang L.-T."/>
            <person name="Shieh W.Y."/>
        </authorList>
    </citation>
    <scope>NUCLEOTIDE SEQUENCE [LARGE SCALE GENOMIC DNA]</scope>
    <source>
        <strain evidence="2 3">GS1</strain>
    </source>
</reference>
<evidence type="ECO:0000313" key="3">
    <source>
        <dbReference type="Proteomes" id="UP000451565"/>
    </source>
</evidence>
<evidence type="ECO:0000313" key="2">
    <source>
        <dbReference type="EMBL" id="MQR02107.1"/>
    </source>
</evidence>
<dbReference type="EMBL" id="WINI01000008">
    <property type="protein sequence ID" value="MQR02107.1"/>
    <property type="molecule type" value="Genomic_DNA"/>
</dbReference>
<dbReference type="RefSeq" id="WP_153235732.1">
    <property type="nucleotide sequence ID" value="NZ_WINI01000008.1"/>
</dbReference>
<feature type="chain" id="PRO_5032545598" evidence="1">
    <location>
        <begin position="26"/>
        <end position="167"/>
    </location>
</feature>
<dbReference type="Proteomes" id="UP000451565">
    <property type="component" value="Unassembled WGS sequence"/>
</dbReference>
<evidence type="ECO:0000256" key="1">
    <source>
        <dbReference type="SAM" id="SignalP"/>
    </source>
</evidence>
<dbReference type="AlphaFoldDB" id="A0A843YVU9"/>
<gene>
    <name evidence="2" type="ORF">GEV47_15630</name>
</gene>
<keyword evidence="3" id="KW-1185">Reference proteome</keyword>
<protein>
    <submittedName>
        <fullName evidence="2">Uncharacterized protein</fullName>
    </submittedName>
</protein>
<sequence length="167" mass="17957">MKFRYLLIIALFAGVSVFVSTNVAASSTGAAQMMREIKVKGAASVVARLHKNETKHGWDWVLAQASSGNKAWLKVISALHAGTDAGDSEALEITLAEALPKNGAEVLKLLGKNFPVEKVCSAPFIEPEPTFMATYIKTARMALNNETSTALIPIRDSCLVQLNAIKK</sequence>
<dbReference type="OrthoDB" id="6555706at2"/>
<name>A0A843YVU9_9BURK</name>
<accession>A0A843YVU9</accession>
<proteinExistence type="predicted"/>
<keyword evidence="1" id="KW-0732">Signal</keyword>
<feature type="signal peptide" evidence="1">
    <location>
        <begin position="1"/>
        <end position="25"/>
    </location>
</feature>
<comment type="caution">
    <text evidence="2">The sequence shown here is derived from an EMBL/GenBank/DDBJ whole genome shotgun (WGS) entry which is preliminary data.</text>
</comment>